<dbReference type="Pfam" id="PF00106">
    <property type="entry name" value="adh_short"/>
    <property type="match status" value="1"/>
</dbReference>
<dbReference type="RefSeq" id="WP_135944578.1">
    <property type="nucleotide sequence ID" value="NZ_BMEI01000002.1"/>
</dbReference>
<dbReference type="InterPro" id="IPR002347">
    <property type="entry name" value="SDR_fam"/>
</dbReference>
<evidence type="ECO:0000313" key="5">
    <source>
        <dbReference type="Proteomes" id="UP000305451"/>
    </source>
</evidence>
<evidence type="ECO:0000256" key="3">
    <source>
        <dbReference type="RuleBase" id="RU000363"/>
    </source>
</evidence>
<reference evidence="4 5" key="1">
    <citation type="journal article" date="2013" name="Int. J. Syst. Evol. Microbiol.">
        <title>Marinicauda pacifica gen. nov., sp. nov., a prosthecate alphaproteobacterium of the family Hyphomonadaceae isolated from deep seawater.</title>
        <authorList>
            <person name="Zhang X.Y."/>
            <person name="Li G.W."/>
            <person name="Wang C.S."/>
            <person name="Zhang Y.J."/>
            <person name="Xu X.W."/>
            <person name="Li H."/>
            <person name="Liu A."/>
            <person name="Liu C."/>
            <person name="Xie B.B."/>
            <person name="Qin Q.L."/>
            <person name="Xu Z."/>
            <person name="Chen X.L."/>
            <person name="Zhou B.C."/>
            <person name="Zhang Y.Z."/>
        </authorList>
    </citation>
    <scope>NUCLEOTIDE SEQUENCE [LARGE SCALE GENOMIC DNA]</scope>
    <source>
        <strain evidence="4 5">P-1 km-3</strain>
    </source>
</reference>
<dbReference type="AlphaFoldDB" id="A0A4V3RZ54"/>
<evidence type="ECO:0000313" key="4">
    <source>
        <dbReference type="EMBL" id="TGY92949.1"/>
    </source>
</evidence>
<keyword evidence="5" id="KW-1185">Reference proteome</keyword>
<evidence type="ECO:0000256" key="2">
    <source>
        <dbReference type="ARBA" id="ARBA00023002"/>
    </source>
</evidence>
<dbReference type="PRINTS" id="PR00081">
    <property type="entry name" value="GDHRDH"/>
</dbReference>
<dbReference type="PANTHER" id="PTHR44196:SF1">
    <property type="entry name" value="DEHYDROGENASE_REDUCTASE SDR FAMILY MEMBER 7B"/>
    <property type="match status" value="1"/>
</dbReference>
<sequence>MKIENCVAIVTGGNRGIGLGFVEELLDHGARRVYIGSRDKEDGEQIAARDPDRLKAIQLDVTDADQVRVAASACSDVTLLVNNAGMFVNERLYKTDDPDAARREMEVNFFGLLSMTRAFAPVIESNGGGAVVNVLSAGAIVGVPNMGGYSPSKFAARAASDCLRAELAPMNVGVTALIVGSVETRMSEHVKVKKSQPRDIGKAGLWAVAHNVAEHDTDPHSVAVRANLARDPAGLAAAMAARLDA</sequence>
<comment type="similarity">
    <text evidence="1 3">Belongs to the short-chain dehydrogenases/reductases (SDR) family.</text>
</comment>
<dbReference type="PANTHER" id="PTHR44196">
    <property type="entry name" value="DEHYDROGENASE/REDUCTASE SDR FAMILY MEMBER 7B"/>
    <property type="match status" value="1"/>
</dbReference>
<dbReference type="EMBL" id="SRXV01000002">
    <property type="protein sequence ID" value="TGY92949.1"/>
    <property type="molecule type" value="Genomic_DNA"/>
</dbReference>
<keyword evidence="2" id="KW-0560">Oxidoreductase</keyword>
<dbReference type="GO" id="GO:0016491">
    <property type="term" value="F:oxidoreductase activity"/>
    <property type="evidence" value="ECO:0007669"/>
    <property type="project" value="UniProtKB-KW"/>
</dbReference>
<dbReference type="GO" id="GO:0016020">
    <property type="term" value="C:membrane"/>
    <property type="evidence" value="ECO:0007669"/>
    <property type="project" value="TreeGrafter"/>
</dbReference>
<name>A0A4V3RZ54_9PROT</name>
<comment type="caution">
    <text evidence="4">The sequence shown here is derived from an EMBL/GenBank/DDBJ whole genome shotgun (WGS) entry which is preliminary data.</text>
</comment>
<gene>
    <name evidence="4" type="ORF">E5162_07730</name>
</gene>
<dbReference type="InterPro" id="IPR036291">
    <property type="entry name" value="NAD(P)-bd_dom_sf"/>
</dbReference>
<dbReference type="OrthoDB" id="7593130at2"/>
<dbReference type="SUPFAM" id="SSF51735">
    <property type="entry name" value="NAD(P)-binding Rossmann-fold domains"/>
    <property type="match status" value="1"/>
</dbReference>
<evidence type="ECO:0000256" key="1">
    <source>
        <dbReference type="ARBA" id="ARBA00006484"/>
    </source>
</evidence>
<dbReference type="PRINTS" id="PR00080">
    <property type="entry name" value="SDRFAMILY"/>
</dbReference>
<dbReference type="Proteomes" id="UP000305451">
    <property type="component" value="Unassembled WGS sequence"/>
</dbReference>
<organism evidence="4 5">
    <name type="scientific">Marinicauda pacifica</name>
    <dbReference type="NCBI Taxonomy" id="1133559"/>
    <lineage>
        <taxon>Bacteria</taxon>
        <taxon>Pseudomonadati</taxon>
        <taxon>Pseudomonadota</taxon>
        <taxon>Alphaproteobacteria</taxon>
        <taxon>Maricaulales</taxon>
        <taxon>Maricaulaceae</taxon>
        <taxon>Marinicauda</taxon>
    </lineage>
</organism>
<accession>A0A4V3RZ54</accession>
<proteinExistence type="inferred from homology"/>
<protein>
    <submittedName>
        <fullName evidence="4">SDR family NAD(P)-dependent oxidoreductase</fullName>
    </submittedName>
</protein>
<dbReference type="Gene3D" id="3.40.50.720">
    <property type="entry name" value="NAD(P)-binding Rossmann-like Domain"/>
    <property type="match status" value="1"/>
</dbReference>